<evidence type="ECO:0000313" key="1">
    <source>
        <dbReference type="EMBL" id="KAK3611108.1"/>
    </source>
</evidence>
<comment type="caution">
    <text evidence="1">The sequence shown here is derived from an EMBL/GenBank/DDBJ whole genome shotgun (WGS) entry which is preliminary data.</text>
</comment>
<dbReference type="AlphaFoldDB" id="A0AAE0TKA6"/>
<name>A0AAE0TKA6_9BIVA</name>
<keyword evidence="2" id="KW-1185">Reference proteome</keyword>
<evidence type="ECO:0000313" key="2">
    <source>
        <dbReference type="Proteomes" id="UP001195483"/>
    </source>
</evidence>
<proteinExistence type="predicted"/>
<protein>
    <submittedName>
        <fullName evidence="1">Uncharacterized protein</fullName>
    </submittedName>
</protein>
<reference evidence="1" key="3">
    <citation type="submission" date="2023-05" db="EMBL/GenBank/DDBJ databases">
        <authorList>
            <person name="Smith C.H."/>
        </authorList>
    </citation>
    <scope>NUCLEOTIDE SEQUENCE</scope>
    <source>
        <strain evidence="1">CHS0354</strain>
        <tissue evidence="1">Mantle</tissue>
    </source>
</reference>
<reference evidence="1" key="2">
    <citation type="journal article" date="2021" name="Genome Biol. Evol.">
        <title>Developing a high-quality reference genome for a parasitic bivalve with doubly uniparental inheritance (Bivalvia: Unionida).</title>
        <authorList>
            <person name="Smith C.H."/>
        </authorList>
    </citation>
    <scope>NUCLEOTIDE SEQUENCE</scope>
    <source>
        <strain evidence="1">CHS0354</strain>
        <tissue evidence="1">Mantle</tissue>
    </source>
</reference>
<sequence length="51" mass="6112">MVTMPICGRMDKLYLCIKWAILDNVDNYRTKTLLSSYEEEFEKLQMFGNCR</sequence>
<feature type="non-terminal residue" evidence="1">
    <location>
        <position position="51"/>
    </location>
</feature>
<organism evidence="1 2">
    <name type="scientific">Potamilus streckersoni</name>
    <dbReference type="NCBI Taxonomy" id="2493646"/>
    <lineage>
        <taxon>Eukaryota</taxon>
        <taxon>Metazoa</taxon>
        <taxon>Spiralia</taxon>
        <taxon>Lophotrochozoa</taxon>
        <taxon>Mollusca</taxon>
        <taxon>Bivalvia</taxon>
        <taxon>Autobranchia</taxon>
        <taxon>Heteroconchia</taxon>
        <taxon>Palaeoheterodonta</taxon>
        <taxon>Unionida</taxon>
        <taxon>Unionoidea</taxon>
        <taxon>Unionidae</taxon>
        <taxon>Ambleminae</taxon>
        <taxon>Lampsilini</taxon>
        <taxon>Potamilus</taxon>
    </lineage>
</organism>
<accession>A0AAE0TKA6</accession>
<reference evidence="1" key="1">
    <citation type="journal article" date="2021" name="Genome Biol. Evol.">
        <title>A High-Quality Reference Genome for a Parasitic Bivalve with Doubly Uniparental Inheritance (Bivalvia: Unionida).</title>
        <authorList>
            <person name="Smith C.H."/>
        </authorList>
    </citation>
    <scope>NUCLEOTIDE SEQUENCE</scope>
    <source>
        <strain evidence="1">CHS0354</strain>
    </source>
</reference>
<dbReference type="EMBL" id="JAEAOA010000506">
    <property type="protein sequence ID" value="KAK3611108.1"/>
    <property type="molecule type" value="Genomic_DNA"/>
</dbReference>
<dbReference type="Proteomes" id="UP001195483">
    <property type="component" value="Unassembled WGS sequence"/>
</dbReference>
<gene>
    <name evidence="1" type="ORF">CHS0354_007360</name>
</gene>